<dbReference type="Proteomes" id="UP001162156">
    <property type="component" value="Unassembled WGS sequence"/>
</dbReference>
<sequence length="351" mass="41362">MEDSMNTMDLYNMYIEDHNVNYLSPIHSPKSVNYEPYFGTDREREDVLEFWTKKRDYVDAVVLIKALVFMLSKLWHYKWPKELVPLYIEAYNMFREHCDPPQVFCGDATFEEIRNDALATLLYGELLSFSSESKQTIHPTSLGYLQLISGWHEQWQDEYPSFFNRVFWLRSHIFRKENSNDLSIRSLQLIQEIIAEEETKSNEKYLLSLPNCFRYGLITNQITEKIIKHLGMINSLGTVENLFNLEKYTEVAEILKLTFNNSGNHPQVGRMGRPAQLGLLLHSLWFTDLTECFIWAEECLHEALDHYLKPRKDLDKWEKIVEKCLAILNEIIKKETVSVIDSLKEEKELGL</sequence>
<accession>A0AAV8X2U6</accession>
<comment type="subcellular location">
    <subcellularLocation>
        <location evidence="1">Nucleus</location>
    </subcellularLocation>
</comment>
<dbReference type="PANTHER" id="PTHR15502:SF7">
    <property type="entry name" value="CALCINEURIN-BINDING PROTEIN CABIN-1"/>
    <property type="match status" value="1"/>
</dbReference>
<dbReference type="GO" id="GO:0005634">
    <property type="term" value="C:nucleus"/>
    <property type="evidence" value="ECO:0007669"/>
    <property type="project" value="UniProtKB-SubCell"/>
</dbReference>
<keyword evidence="2" id="KW-0539">Nucleus</keyword>
<proteinExistence type="predicted"/>
<dbReference type="InterPro" id="IPR033053">
    <property type="entry name" value="Hir3/CABIN1"/>
</dbReference>
<keyword evidence="4" id="KW-1185">Reference proteome</keyword>
<comment type="caution">
    <text evidence="3">The sequence shown here is derived from an EMBL/GenBank/DDBJ whole genome shotgun (WGS) entry which is preliminary data.</text>
</comment>
<dbReference type="GO" id="GO:0006325">
    <property type="term" value="P:chromatin organization"/>
    <property type="evidence" value="ECO:0007669"/>
    <property type="project" value="InterPro"/>
</dbReference>
<evidence type="ECO:0000313" key="3">
    <source>
        <dbReference type="EMBL" id="KAJ8933154.1"/>
    </source>
</evidence>
<dbReference type="AlphaFoldDB" id="A0AAV8X2U6"/>
<dbReference type="EMBL" id="JANEYF010003910">
    <property type="protein sequence ID" value="KAJ8933154.1"/>
    <property type="molecule type" value="Genomic_DNA"/>
</dbReference>
<name>A0AAV8X2U6_9CUCU</name>
<evidence type="ECO:0000313" key="4">
    <source>
        <dbReference type="Proteomes" id="UP001162156"/>
    </source>
</evidence>
<evidence type="ECO:0000256" key="1">
    <source>
        <dbReference type="ARBA" id="ARBA00004123"/>
    </source>
</evidence>
<reference evidence="3" key="1">
    <citation type="journal article" date="2023" name="Insect Mol. Biol.">
        <title>Genome sequencing provides insights into the evolution of gene families encoding plant cell wall-degrading enzymes in longhorned beetles.</title>
        <authorList>
            <person name="Shin N.R."/>
            <person name="Okamura Y."/>
            <person name="Kirsch R."/>
            <person name="Pauchet Y."/>
        </authorList>
    </citation>
    <scope>NUCLEOTIDE SEQUENCE</scope>
    <source>
        <strain evidence="3">RBIC_L_NR</strain>
    </source>
</reference>
<dbReference type="GO" id="GO:0031491">
    <property type="term" value="F:nucleosome binding"/>
    <property type="evidence" value="ECO:0007669"/>
    <property type="project" value="TreeGrafter"/>
</dbReference>
<protein>
    <submittedName>
        <fullName evidence="3">Uncharacterized protein</fullName>
    </submittedName>
</protein>
<dbReference type="PANTHER" id="PTHR15502">
    <property type="entry name" value="CALCINEURIN-BINDING PROTEIN CABIN 1-RELATED"/>
    <property type="match status" value="1"/>
</dbReference>
<gene>
    <name evidence="3" type="ORF">NQ314_014181</name>
</gene>
<evidence type="ECO:0000256" key="2">
    <source>
        <dbReference type="ARBA" id="ARBA00023242"/>
    </source>
</evidence>
<organism evidence="3 4">
    <name type="scientific">Rhamnusium bicolor</name>
    <dbReference type="NCBI Taxonomy" id="1586634"/>
    <lineage>
        <taxon>Eukaryota</taxon>
        <taxon>Metazoa</taxon>
        <taxon>Ecdysozoa</taxon>
        <taxon>Arthropoda</taxon>
        <taxon>Hexapoda</taxon>
        <taxon>Insecta</taxon>
        <taxon>Pterygota</taxon>
        <taxon>Neoptera</taxon>
        <taxon>Endopterygota</taxon>
        <taxon>Coleoptera</taxon>
        <taxon>Polyphaga</taxon>
        <taxon>Cucujiformia</taxon>
        <taxon>Chrysomeloidea</taxon>
        <taxon>Cerambycidae</taxon>
        <taxon>Lepturinae</taxon>
        <taxon>Rhagiini</taxon>
        <taxon>Rhamnusium</taxon>
    </lineage>
</organism>